<keyword evidence="11" id="KW-0812">Transmembrane</keyword>
<evidence type="ECO:0000256" key="11">
    <source>
        <dbReference type="SAM" id="Phobius"/>
    </source>
</evidence>
<dbReference type="PANTHER" id="PTHR24421:SF10">
    <property type="entry name" value="NITRATE_NITRITE SENSOR PROTEIN NARQ"/>
    <property type="match status" value="1"/>
</dbReference>
<dbReference type="InterPro" id="IPR003594">
    <property type="entry name" value="HATPase_dom"/>
</dbReference>
<keyword evidence="4" id="KW-0808">Transferase</keyword>
<dbReference type="EC" id="2.7.13.3" evidence="2"/>
<dbReference type="Proteomes" id="UP000321245">
    <property type="component" value="Unassembled WGS sequence"/>
</dbReference>
<dbReference type="PROSITE" id="PS50109">
    <property type="entry name" value="HIS_KIN"/>
    <property type="match status" value="1"/>
</dbReference>
<dbReference type="InterPro" id="IPR050482">
    <property type="entry name" value="Sensor_HK_TwoCompSys"/>
</dbReference>
<evidence type="ECO:0000256" key="9">
    <source>
        <dbReference type="PROSITE-ProRule" id="PRU00339"/>
    </source>
</evidence>
<gene>
    <name evidence="13" type="ORF">EB1_32350</name>
</gene>
<evidence type="ECO:0000256" key="3">
    <source>
        <dbReference type="ARBA" id="ARBA00022553"/>
    </source>
</evidence>
<dbReference type="EMBL" id="BJXC01000030">
    <property type="protein sequence ID" value="GEM53445.1"/>
    <property type="molecule type" value="Genomic_DNA"/>
</dbReference>
<dbReference type="InterPro" id="IPR011990">
    <property type="entry name" value="TPR-like_helical_dom_sf"/>
</dbReference>
<keyword evidence="11" id="KW-0472">Membrane</keyword>
<dbReference type="PANTHER" id="PTHR24421">
    <property type="entry name" value="NITRATE/NITRITE SENSOR PROTEIN NARX-RELATED"/>
    <property type="match status" value="1"/>
</dbReference>
<dbReference type="PROSITE" id="PS50005">
    <property type="entry name" value="TPR"/>
    <property type="match status" value="2"/>
</dbReference>
<evidence type="ECO:0000313" key="14">
    <source>
        <dbReference type="Proteomes" id="UP000321245"/>
    </source>
</evidence>
<comment type="catalytic activity">
    <reaction evidence="1">
        <text>ATP + protein L-histidine = ADP + protein N-phospho-L-histidine.</text>
        <dbReference type="EC" id="2.7.13.3"/>
    </reaction>
</comment>
<evidence type="ECO:0000256" key="7">
    <source>
        <dbReference type="ARBA" id="ARBA00022840"/>
    </source>
</evidence>
<keyword evidence="14" id="KW-1185">Reference proteome</keyword>
<dbReference type="InterPro" id="IPR011712">
    <property type="entry name" value="Sig_transdc_His_kin_sub3_dim/P"/>
</dbReference>
<feature type="repeat" description="TPR" evidence="9">
    <location>
        <begin position="108"/>
        <end position="141"/>
    </location>
</feature>
<evidence type="ECO:0000256" key="2">
    <source>
        <dbReference type="ARBA" id="ARBA00012438"/>
    </source>
</evidence>
<dbReference type="GO" id="GO:0016020">
    <property type="term" value="C:membrane"/>
    <property type="evidence" value="ECO:0007669"/>
    <property type="project" value="InterPro"/>
</dbReference>
<feature type="repeat" description="TPR" evidence="9">
    <location>
        <begin position="149"/>
        <end position="182"/>
    </location>
</feature>
<reference evidence="13 14" key="1">
    <citation type="submission" date="2019-07" db="EMBL/GenBank/DDBJ databases">
        <title>Whole genome shotgun sequence of Empedobacter brevis NBRC 14943.</title>
        <authorList>
            <person name="Hosoyama A."/>
            <person name="Uohara A."/>
            <person name="Ohji S."/>
            <person name="Ichikawa N."/>
        </authorList>
    </citation>
    <scope>NUCLEOTIDE SEQUENCE [LARGE SCALE GENOMIC DNA]</scope>
    <source>
        <strain evidence="13 14">NBRC 14943</strain>
    </source>
</reference>
<accession>A0A511NKW8</accession>
<dbReference type="Pfam" id="PF13181">
    <property type="entry name" value="TPR_8"/>
    <property type="match status" value="1"/>
</dbReference>
<dbReference type="Pfam" id="PF13424">
    <property type="entry name" value="TPR_12"/>
    <property type="match status" value="1"/>
</dbReference>
<dbReference type="AlphaFoldDB" id="A0A511NKW8"/>
<dbReference type="Pfam" id="PF07730">
    <property type="entry name" value="HisKA_3"/>
    <property type="match status" value="1"/>
</dbReference>
<organism evidence="13 14">
    <name type="scientific">Empedobacter brevis NBRC 14943 = ATCC 43319</name>
    <dbReference type="NCBI Taxonomy" id="1218108"/>
    <lineage>
        <taxon>Bacteria</taxon>
        <taxon>Pseudomonadati</taxon>
        <taxon>Bacteroidota</taxon>
        <taxon>Flavobacteriia</taxon>
        <taxon>Flavobacteriales</taxon>
        <taxon>Weeksellaceae</taxon>
        <taxon>Empedobacter</taxon>
    </lineage>
</organism>
<proteinExistence type="predicted"/>
<evidence type="ECO:0000256" key="8">
    <source>
        <dbReference type="ARBA" id="ARBA00023012"/>
    </source>
</evidence>
<dbReference type="SUPFAM" id="SSF48452">
    <property type="entry name" value="TPR-like"/>
    <property type="match status" value="2"/>
</dbReference>
<keyword evidence="3" id="KW-0597">Phosphoprotein</keyword>
<keyword evidence="7" id="KW-0067">ATP-binding</keyword>
<dbReference type="InterPro" id="IPR036890">
    <property type="entry name" value="HATPase_C_sf"/>
</dbReference>
<comment type="caution">
    <text evidence="13">The sequence shown here is derived from an EMBL/GenBank/DDBJ whole genome shotgun (WGS) entry which is preliminary data.</text>
</comment>
<dbReference type="STRING" id="1218108.GCA_000382425_02017"/>
<feature type="transmembrane region" description="Helical" evidence="11">
    <location>
        <begin position="386"/>
        <end position="405"/>
    </location>
</feature>
<dbReference type="Gene3D" id="1.25.40.10">
    <property type="entry name" value="Tetratricopeptide repeat domain"/>
    <property type="match status" value="3"/>
</dbReference>
<dbReference type="OrthoDB" id="9778366at2"/>
<keyword evidence="8" id="KW-0902">Two-component regulatory system</keyword>
<dbReference type="Gene3D" id="1.20.5.1930">
    <property type="match status" value="1"/>
</dbReference>
<dbReference type="GO" id="GO:0046983">
    <property type="term" value="F:protein dimerization activity"/>
    <property type="evidence" value="ECO:0007669"/>
    <property type="project" value="InterPro"/>
</dbReference>
<evidence type="ECO:0000313" key="13">
    <source>
        <dbReference type="EMBL" id="GEM53445.1"/>
    </source>
</evidence>
<keyword evidence="10" id="KW-0175">Coiled coil</keyword>
<keyword evidence="5" id="KW-0547">Nucleotide-binding</keyword>
<keyword evidence="9" id="KW-0802">TPR repeat</keyword>
<dbReference type="SMART" id="SM00028">
    <property type="entry name" value="TPR"/>
    <property type="match status" value="5"/>
</dbReference>
<evidence type="ECO:0000256" key="4">
    <source>
        <dbReference type="ARBA" id="ARBA00022679"/>
    </source>
</evidence>
<feature type="domain" description="Histidine kinase" evidence="12">
    <location>
        <begin position="539"/>
        <end position="625"/>
    </location>
</feature>
<dbReference type="SUPFAM" id="SSF55874">
    <property type="entry name" value="ATPase domain of HSP90 chaperone/DNA topoisomerase II/histidine kinase"/>
    <property type="match status" value="1"/>
</dbReference>
<evidence type="ECO:0000256" key="5">
    <source>
        <dbReference type="ARBA" id="ARBA00022741"/>
    </source>
</evidence>
<evidence type="ECO:0000259" key="12">
    <source>
        <dbReference type="PROSITE" id="PS50109"/>
    </source>
</evidence>
<keyword evidence="6 13" id="KW-0418">Kinase</keyword>
<evidence type="ECO:0000256" key="6">
    <source>
        <dbReference type="ARBA" id="ARBA00022777"/>
    </source>
</evidence>
<keyword evidence="11" id="KW-1133">Transmembrane helix</keyword>
<dbReference type="RefSeq" id="WP_019975506.1">
    <property type="nucleotide sequence ID" value="NZ_BJXC01000030.1"/>
</dbReference>
<evidence type="ECO:0000256" key="1">
    <source>
        <dbReference type="ARBA" id="ARBA00000085"/>
    </source>
</evidence>
<dbReference type="Pfam" id="PF02518">
    <property type="entry name" value="HATPase_c"/>
    <property type="match status" value="1"/>
</dbReference>
<feature type="coiled-coil region" evidence="10">
    <location>
        <begin position="338"/>
        <end position="435"/>
    </location>
</feature>
<protein>
    <recommendedName>
        <fullName evidence="2">histidine kinase</fullName>
        <ecNumber evidence="2">2.7.13.3</ecNumber>
    </recommendedName>
</protein>
<dbReference type="Gene3D" id="3.30.565.10">
    <property type="entry name" value="Histidine kinase-like ATPase, C-terminal domain"/>
    <property type="match status" value="1"/>
</dbReference>
<name>A0A511NKW8_9FLAO</name>
<dbReference type="SMART" id="SM00387">
    <property type="entry name" value="HATPase_c"/>
    <property type="match status" value="1"/>
</dbReference>
<dbReference type="GO" id="GO:0000155">
    <property type="term" value="F:phosphorelay sensor kinase activity"/>
    <property type="evidence" value="ECO:0007669"/>
    <property type="project" value="InterPro"/>
</dbReference>
<dbReference type="CDD" id="cd16917">
    <property type="entry name" value="HATPase_UhpB-NarQ-NarX-like"/>
    <property type="match status" value="1"/>
</dbReference>
<dbReference type="GO" id="GO:0005524">
    <property type="term" value="F:ATP binding"/>
    <property type="evidence" value="ECO:0007669"/>
    <property type="project" value="UniProtKB-KW"/>
</dbReference>
<sequence length="625" mass="72934">MATMTRYIYIFFIFSSIVLGQKNKGEDAIRHYYTIYKDNADSDLDKAYIGARKAYDLSKNINNENWRAKAAYARGYCYYLYEKDSVSEVYLDEAINYAKKINDKAILAKALNVKGSIYSYKNKNKKALEYFHESIKYSEKSAKLSNNTANVLNNIADIYVTQQDTINAKKYYHEAVKIQRKNKLDKSLSNTYNSLGVLFMDTNKDSALYYINQSLTLALNNKLEYDLVNRYLNIGVIYLNFNDADNYDKAKYNLIKALEFAEKNKMTRYKFQGNLYLGIYYKKAKQNFIKSKHYFEKALSFIDQNKDQEYNLALYKELAEVYHSLSDFEKAFVFKDLENNLKDRISNLEKSKQIHEIQTKFDVERKDFQINLLHLQRKNQKIENSWTIIVSLISISGLLGFGIIYRSREKKRHLVEQQQNDIKRMQDVVKTQDNERNRIAKELHDGVGNKLSVIKNILHQKTFSEKDVDDLKSGTKDLMKEIREISHNLSISIIVQKGPMELITELVETFKQKTSIKTEFVFYPQEAFDFLNEEQKMHLYRVFQEALHNIEKHANAYNVSITVTKREKRLIIVLEDDGNGFDVTQKSPGVGILNMKERMQLIKGSLIIDSAIGNGTTIIIELDEK</sequence>
<dbReference type="GeneID" id="84650175"/>
<dbReference type="InterPro" id="IPR005467">
    <property type="entry name" value="His_kinase_dom"/>
</dbReference>
<evidence type="ECO:0000256" key="10">
    <source>
        <dbReference type="SAM" id="Coils"/>
    </source>
</evidence>
<dbReference type="InterPro" id="IPR019734">
    <property type="entry name" value="TPR_rpt"/>
</dbReference>